<protein>
    <submittedName>
        <fullName evidence="1">Uncharacterized protein</fullName>
    </submittedName>
</protein>
<reference evidence="1" key="1">
    <citation type="submission" date="2022-10" db="EMBL/GenBank/DDBJ databases">
        <title>Tapping the CABI collections for fungal endophytes: first genome assemblies for Collariella, Neodidymelliopsis, Ascochyta clinopodiicola, Didymella pomorum, Didymosphaeria variabile, Neocosmospora piperis and Neocucurbitaria cava.</title>
        <authorList>
            <person name="Hill R."/>
        </authorList>
    </citation>
    <scope>NUCLEOTIDE SEQUENCE</scope>
    <source>
        <strain evidence="1">IMI 366586</strain>
    </source>
</reference>
<dbReference type="OrthoDB" id="4500473at2759"/>
<comment type="caution">
    <text evidence="1">The sequence shown here is derived from an EMBL/GenBank/DDBJ whole genome shotgun (WGS) entry which is preliminary data.</text>
</comment>
<organism evidence="1 2">
    <name type="scientific">Fusarium piperis</name>
    <dbReference type="NCBI Taxonomy" id="1435070"/>
    <lineage>
        <taxon>Eukaryota</taxon>
        <taxon>Fungi</taxon>
        <taxon>Dikarya</taxon>
        <taxon>Ascomycota</taxon>
        <taxon>Pezizomycotina</taxon>
        <taxon>Sordariomycetes</taxon>
        <taxon>Hypocreomycetidae</taxon>
        <taxon>Hypocreales</taxon>
        <taxon>Nectriaceae</taxon>
        <taxon>Fusarium</taxon>
        <taxon>Fusarium solani species complex</taxon>
    </lineage>
</organism>
<keyword evidence="2" id="KW-1185">Reference proteome</keyword>
<evidence type="ECO:0000313" key="1">
    <source>
        <dbReference type="EMBL" id="KAJ4328352.1"/>
    </source>
</evidence>
<sequence>MASQPIPKYHIAPNFSIPPAEAGGTLGLGSIIASVASADEPLNEDCHVPIPLAKLFCSHQRGFTTTKSRMANGEYGIWAKLVGVDGVGGDLSWAPEQSAEDVYHFRSIDTIYFNPSQEYIEESMNQDDVKDYVVGSSYEPVFMVTGLKTAKGPSVRMSNNRKWKVTAELGLQELGGLPIELGPKFNASKELRQEMGFEDSTDFIIGIRIKKLMYKKHWLTRTPGALVASEHNKGATMVDDDVVKGGDEVVDLGDDTEGQIEIETEELGGKTLETAWVVA</sequence>
<dbReference type="EMBL" id="JAPEUR010000012">
    <property type="protein sequence ID" value="KAJ4328352.1"/>
    <property type="molecule type" value="Genomic_DNA"/>
</dbReference>
<evidence type="ECO:0000313" key="2">
    <source>
        <dbReference type="Proteomes" id="UP001140502"/>
    </source>
</evidence>
<name>A0A9W9BT97_9HYPO</name>
<dbReference type="AlphaFoldDB" id="A0A9W9BT97"/>
<dbReference type="Proteomes" id="UP001140502">
    <property type="component" value="Unassembled WGS sequence"/>
</dbReference>
<gene>
    <name evidence="1" type="ORF">N0V84_001223</name>
</gene>
<proteinExistence type="predicted"/>
<accession>A0A9W9BT97</accession>